<organism evidence="6 7">
    <name type="scientific">Bacillus paralicheniformis</name>
    <dbReference type="NCBI Taxonomy" id="1648923"/>
    <lineage>
        <taxon>Bacteria</taxon>
        <taxon>Bacillati</taxon>
        <taxon>Bacillota</taxon>
        <taxon>Bacilli</taxon>
        <taxon>Bacillales</taxon>
        <taxon>Bacillaceae</taxon>
        <taxon>Bacillus</taxon>
    </lineage>
</organism>
<feature type="compositionally biased region" description="Polar residues" evidence="4">
    <location>
        <begin position="298"/>
        <end position="311"/>
    </location>
</feature>
<dbReference type="Gene3D" id="1.10.3660.10">
    <property type="entry name" value="6-phosphogluconate dehydrogenase C-terminal like domain"/>
    <property type="match status" value="1"/>
</dbReference>
<dbReference type="InterPro" id="IPR036291">
    <property type="entry name" value="NAD(P)-bd_dom_sf"/>
</dbReference>
<evidence type="ECO:0000256" key="1">
    <source>
        <dbReference type="ARBA" id="ARBA00007964"/>
    </source>
</evidence>
<reference evidence="6" key="1">
    <citation type="submission" date="2022-12" db="EMBL/GenBank/DDBJ databases">
        <title>Draft Genome Sequences of Bacillus licheniformis and Bacillus paralicheniformis strains isolated from Irish skim milk powders.</title>
        <authorList>
            <person name="Lourenco A."/>
            <person name="Li F."/>
            <person name="Geraldine D."/>
            <person name="Tobin J.T."/>
            <person name="Butler F."/>
            <person name="Jordan K."/>
            <person name="Obrien T."/>
        </authorList>
    </citation>
    <scope>NUCLEOTIDE SEQUENCE</scope>
    <source>
        <strain evidence="6">3370</strain>
    </source>
</reference>
<comment type="caution">
    <text evidence="6">The sequence shown here is derived from an EMBL/GenBank/DDBJ whole genome shotgun (WGS) entry which is preliminary data.</text>
</comment>
<dbReference type="InterPro" id="IPR050812">
    <property type="entry name" value="Preph/Arog_dehydrog"/>
</dbReference>
<dbReference type="PROSITE" id="PS51176">
    <property type="entry name" value="PDH_ADH"/>
    <property type="match status" value="1"/>
</dbReference>
<dbReference type="PANTHER" id="PTHR21363:SF0">
    <property type="entry name" value="PREPHENATE DEHYDROGENASE [NADP(+)]"/>
    <property type="match status" value="1"/>
</dbReference>
<feature type="domain" description="Prephenate/arogenate dehydrogenase" evidence="5">
    <location>
        <begin position="6"/>
        <end position="293"/>
    </location>
</feature>
<evidence type="ECO:0000313" key="6">
    <source>
        <dbReference type="EMBL" id="MDE1452561.1"/>
    </source>
</evidence>
<dbReference type="PANTHER" id="PTHR21363">
    <property type="entry name" value="PREPHENATE DEHYDROGENASE"/>
    <property type="match status" value="1"/>
</dbReference>
<dbReference type="SUPFAM" id="SSF48179">
    <property type="entry name" value="6-phosphogluconate dehydrogenase C-terminal domain-like"/>
    <property type="match status" value="1"/>
</dbReference>
<evidence type="ECO:0000256" key="2">
    <source>
        <dbReference type="ARBA" id="ARBA00023002"/>
    </source>
</evidence>
<feature type="region of interest" description="Disordered" evidence="4">
    <location>
        <begin position="292"/>
        <end position="311"/>
    </location>
</feature>
<keyword evidence="2" id="KW-0560">Oxidoreductase</keyword>
<dbReference type="Proteomes" id="UP001216709">
    <property type="component" value="Unassembled WGS sequence"/>
</dbReference>
<proteinExistence type="inferred from homology"/>
<dbReference type="SUPFAM" id="SSF51735">
    <property type="entry name" value="NAD(P)-binding Rossmann-fold domains"/>
    <property type="match status" value="1"/>
</dbReference>
<evidence type="ECO:0000256" key="3">
    <source>
        <dbReference type="ARBA" id="ARBA00029440"/>
    </source>
</evidence>
<gene>
    <name evidence="6" type="ORF">PVN32_10295</name>
</gene>
<dbReference type="InterPro" id="IPR003099">
    <property type="entry name" value="Prephen_DH"/>
</dbReference>
<dbReference type="AlphaFoldDB" id="A0AAW6KFU3"/>
<accession>A0AAW6KFU3</accession>
<dbReference type="EMBL" id="JARAFO010000022">
    <property type="protein sequence ID" value="MDE1452561.1"/>
    <property type="molecule type" value="Genomic_DNA"/>
</dbReference>
<comment type="pathway">
    <text evidence="3">Amino-acid biosynthesis.</text>
</comment>
<dbReference type="GO" id="GO:0070403">
    <property type="term" value="F:NAD+ binding"/>
    <property type="evidence" value="ECO:0007669"/>
    <property type="project" value="TreeGrafter"/>
</dbReference>
<comment type="similarity">
    <text evidence="1">Belongs to the prephenate/arogenate dehydrogenase family.</text>
</comment>
<evidence type="ECO:0000259" key="5">
    <source>
        <dbReference type="PROSITE" id="PS51176"/>
    </source>
</evidence>
<evidence type="ECO:0000256" key="4">
    <source>
        <dbReference type="SAM" id="MobiDB-lite"/>
    </source>
</evidence>
<dbReference type="Gene3D" id="3.40.50.720">
    <property type="entry name" value="NAD(P)-binding Rossmann-like Domain"/>
    <property type="match status" value="1"/>
</dbReference>
<dbReference type="GO" id="GO:0006571">
    <property type="term" value="P:tyrosine biosynthetic process"/>
    <property type="evidence" value="ECO:0007669"/>
    <property type="project" value="InterPro"/>
</dbReference>
<dbReference type="Pfam" id="PF20463">
    <property type="entry name" value="PDH_C"/>
    <property type="match status" value="1"/>
</dbReference>
<dbReference type="GO" id="GO:0008977">
    <property type="term" value="F:prephenate dehydrogenase (NAD+) activity"/>
    <property type="evidence" value="ECO:0007669"/>
    <property type="project" value="InterPro"/>
</dbReference>
<sequence length="311" mass="33554">MSQKIRQCVIAGGAGGVGGMFADLLERSGVEVCIIDMNPPSVRRQFMKCDITVPTPQAKDKIQKADMVMLALPETAALQAVKVVGSFMKPDSLLAHTLSVQSPIFKKIHAFGLPFESIGLNPMFAPNLSIVGRPVAVIVQNDGPKGSHLIQMISDWKGRPVLLEAEEHDQLAAALQALTHSAILTFGLALAELDVDIEKLTSLAPPPHATMLALLARISSGTPDVYWDVQSVNHQAMTARAALAEAVRSLNESVRDKSVFTELLRKSREVFGSEIAHYQDLCTSIFEGPIAPKEGKHSQTNHPGSLGRKNN</sequence>
<dbReference type="RefSeq" id="WP_020450226.1">
    <property type="nucleotide sequence ID" value="NZ_AP025340.1"/>
</dbReference>
<protein>
    <submittedName>
        <fullName evidence="6">Prephenate dehydrogenase/arogenate dehydrogenase family protein</fullName>
    </submittedName>
</protein>
<dbReference type="GO" id="GO:0004665">
    <property type="term" value="F:prephenate dehydrogenase (NADP+) activity"/>
    <property type="evidence" value="ECO:0007669"/>
    <property type="project" value="InterPro"/>
</dbReference>
<dbReference type="InterPro" id="IPR046825">
    <property type="entry name" value="PDH_C"/>
</dbReference>
<dbReference type="InterPro" id="IPR008927">
    <property type="entry name" value="6-PGluconate_DH-like_C_sf"/>
</dbReference>
<name>A0AAW6KFU3_9BACI</name>
<evidence type="ECO:0000313" key="7">
    <source>
        <dbReference type="Proteomes" id="UP001216709"/>
    </source>
</evidence>